<name>A0ABT5X867_9EURY</name>
<dbReference type="RefSeq" id="WP_316966618.1">
    <property type="nucleotide sequence ID" value="NZ_JARFPK010000021.1"/>
</dbReference>
<gene>
    <name evidence="1" type="ORF">P0O15_06800</name>
</gene>
<evidence type="ECO:0000313" key="2">
    <source>
        <dbReference type="Proteomes" id="UP001220010"/>
    </source>
</evidence>
<organism evidence="1 2">
    <name type="scientific">Candidatus Methanocrinis natronophilus</name>
    <dbReference type="NCBI Taxonomy" id="3033396"/>
    <lineage>
        <taxon>Archaea</taxon>
        <taxon>Methanobacteriati</taxon>
        <taxon>Methanobacteriota</taxon>
        <taxon>Stenosarchaea group</taxon>
        <taxon>Methanomicrobia</taxon>
        <taxon>Methanotrichales</taxon>
        <taxon>Methanotrichaceae</taxon>
        <taxon>Methanocrinis</taxon>
    </lineage>
</organism>
<evidence type="ECO:0000313" key="1">
    <source>
        <dbReference type="EMBL" id="MDF0590873.1"/>
    </source>
</evidence>
<dbReference type="Proteomes" id="UP001220010">
    <property type="component" value="Unassembled WGS sequence"/>
</dbReference>
<reference evidence="1 2" key="1">
    <citation type="submission" date="2023-03" db="EMBL/GenBank/DDBJ databases">
        <title>WGS of Methanotrichaceae archaeon Mx.</title>
        <authorList>
            <person name="Sorokin D.Y."/>
            <person name="Merkel A.Y."/>
        </authorList>
    </citation>
    <scope>NUCLEOTIDE SEQUENCE [LARGE SCALE GENOMIC DNA]</scope>
    <source>
        <strain evidence="1 2">Mx</strain>
    </source>
</reference>
<sequence>MRLLFFLLFSTVATASAASDPLAFNFTGDLDELEALLAGWGIGVVNRSAADGLFNETADRNRTEPPFFHIMRGESIFFDFENLTASEEPAPLRVESPWNKSFFEILLRDWW</sequence>
<accession>A0ABT5X867</accession>
<keyword evidence="2" id="KW-1185">Reference proteome</keyword>
<comment type="caution">
    <text evidence="1">The sequence shown here is derived from an EMBL/GenBank/DDBJ whole genome shotgun (WGS) entry which is preliminary data.</text>
</comment>
<proteinExistence type="predicted"/>
<dbReference type="EMBL" id="JARFPK010000021">
    <property type="protein sequence ID" value="MDF0590873.1"/>
    <property type="molecule type" value="Genomic_DNA"/>
</dbReference>
<protein>
    <submittedName>
        <fullName evidence="1">Uncharacterized protein</fullName>
    </submittedName>
</protein>